<dbReference type="SUPFAM" id="SSF54909">
    <property type="entry name" value="Dimeric alpha+beta barrel"/>
    <property type="match status" value="1"/>
</dbReference>
<sequence>MRHPIPGRFTAEARDVTVFLIGMRANRLHRPDLYVPVARAFMRMTDHLEGRPETGFLGHELWLGRTTISVQYWRSPEDLQAFAADANAPHVDPWRRFMKTAGSGDVGVWHETYTVPAGNHEAVYSDMPEFGLAKALGREKIGATTTTARQRLRRA</sequence>
<dbReference type="InterPro" id="IPR011008">
    <property type="entry name" value="Dimeric_a/b-barrel"/>
</dbReference>
<dbReference type="EMBL" id="JAVDUI010000001">
    <property type="protein sequence ID" value="MDR6892298.1"/>
    <property type="molecule type" value="Genomic_DNA"/>
</dbReference>
<reference evidence="1" key="1">
    <citation type="submission" date="2023-07" db="EMBL/GenBank/DDBJ databases">
        <title>Sequencing the genomes of 1000 actinobacteria strains.</title>
        <authorList>
            <person name="Klenk H.-P."/>
        </authorList>
    </citation>
    <scope>NUCLEOTIDE SEQUENCE</scope>
    <source>
        <strain evidence="1">DSM 13988</strain>
    </source>
</reference>
<comment type="caution">
    <text evidence="1">The sequence shown here is derived from an EMBL/GenBank/DDBJ whole genome shotgun (WGS) entry which is preliminary data.</text>
</comment>
<dbReference type="AlphaFoldDB" id="A0AAE4C680"/>
<evidence type="ECO:0000313" key="2">
    <source>
        <dbReference type="Proteomes" id="UP001247307"/>
    </source>
</evidence>
<dbReference type="InterPro" id="IPR025444">
    <property type="entry name" value="Monooxy_af470"/>
</dbReference>
<proteinExistence type="predicted"/>
<evidence type="ECO:0000313" key="1">
    <source>
        <dbReference type="EMBL" id="MDR6892298.1"/>
    </source>
</evidence>
<organism evidence="1 2">
    <name type="scientific">Falsarthrobacter nasiphocae</name>
    <dbReference type="NCBI Taxonomy" id="189863"/>
    <lineage>
        <taxon>Bacteria</taxon>
        <taxon>Bacillati</taxon>
        <taxon>Actinomycetota</taxon>
        <taxon>Actinomycetes</taxon>
        <taxon>Micrococcales</taxon>
        <taxon>Micrococcaceae</taxon>
        <taxon>Falsarthrobacter</taxon>
    </lineage>
</organism>
<evidence type="ECO:0008006" key="3">
    <source>
        <dbReference type="Google" id="ProtNLM"/>
    </source>
</evidence>
<dbReference type="Proteomes" id="UP001247307">
    <property type="component" value="Unassembled WGS sequence"/>
</dbReference>
<dbReference type="Pfam" id="PF13826">
    <property type="entry name" value="Monooxy_af470-like"/>
    <property type="match status" value="1"/>
</dbReference>
<protein>
    <recommendedName>
        <fullName evidence="3">DUF4188 domain-containing protein</fullName>
    </recommendedName>
</protein>
<accession>A0AAE4C680</accession>
<keyword evidence="2" id="KW-1185">Reference proteome</keyword>
<name>A0AAE4C680_9MICC</name>
<gene>
    <name evidence="1" type="ORF">J2S35_001238</name>
</gene>
<dbReference type="RefSeq" id="WP_309851082.1">
    <property type="nucleotide sequence ID" value="NZ_BAAAIU010000003.1"/>
</dbReference>